<evidence type="ECO:0000256" key="6">
    <source>
        <dbReference type="ARBA" id="ARBA00023136"/>
    </source>
</evidence>
<feature type="transmembrane region" description="Helical" evidence="7">
    <location>
        <begin position="86"/>
        <end position="107"/>
    </location>
</feature>
<name>A0A0U9I5F9_9FIRM</name>
<feature type="transmembrane region" description="Helical" evidence="7">
    <location>
        <begin position="297"/>
        <end position="324"/>
    </location>
</feature>
<dbReference type="PANTHER" id="PTHR42865:SF7">
    <property type="entry name" value="PROTON_GLUTAMATE-ASPARTATE SYMPORTER"/>
    <property type="match status" value="1"/>
</dbReference>
<keyword evidence="2" id="KW-0813">Transport</keyword>
<dbReference type="PRINTS" id="PR00173">
    <property type="entry name" value="EDTRNSPORT"/>
</dbReference>
<dbReference type="STRING" id="224999.GCA_001485475_01852"/>
<dbReference type="GO" id="GO:0006835">
    <property type="term" value="P:dicarboxylic acid transport"/>
    <property type="evidence" value="ECO:0007669"/>
    <property type="project" value="TreeGrafter"/>
</dbReference>
<comment type="subcellular location">
    <subcellularLocation>
        <location evidence="1">Cell membrane</location>
        <topology evidence="1">Multi-pass membrane protein</topology>
    </subcellularLocation>
</comment>
<dbReference type="GO" id="GO:0015293">
    <property type="term" value="F:symporter activity"/>
    <property type="evidence" value="ECO:0007669"/>
    <property type="project" value="UniProtKB-KW"/>
</dbReference>
<evidence type="ECO:0000256" key="4">
    <source>
        <dbReference type="ARBA" id="ARBA00022692"/>
    </source>
</evidence>
<dbReference type="Pfam" id="PF00375">
    <property type="entry name" value="SDF"/>
    <property type="match status" value="1"/>
</dbReference>
<feature type="transmembrane region" description="Helical" evidence="7">
    <location>
        <begin position="189"/>
        <end position="208"/>
    </location>
</feature>
<dbReference type="RefSeq" id="WP_059033379.1">
    <property type="nucleotide sequence ID" value="NZ_DF977003.1"/>
</dbReference>
<keyword evidence="4 7" id="KW-0812">Transmembrane</keyword>
<dbReference type="OrthoDB" id="9768885at2"/>
<dbReference type="Gene3D" id="1.10.3860.10">
    <property type="entry name" value="Sodium:dicarboxylate symporter"/>
    <property type="match status" value="1"/>
</dbReference>
<dbReference type="PROSITE" id="PS51257">
    <property type="entry name" value="PROKAR_LIPOPROTEIN"/>
    <property type="match status" value="1"/>
</dbReference>
<dbReference type="InterPro" id="IPR036458">
    <property type="entry name" value="Na:dicarbo_symporter_sf"/>
</dbReference>
<dbReference type="AlphaFoldDB" id="A0A0U9I5F9"/>
<keyword evidence="5 7" id="KW-1133">Transmembrane helix</keyword>
<dbReference type="Proteomes" id="UP000062160">
    <property type="component" value="Unassembled WGS sequence"/>
</dbReference>
<keyword evidence="9" id="KW-1185">Reference proteome</keyword>
<protein>
    <submittedName>
        <fullName evidence="8">Na+/H+-dicarboxylate symporter</fullName>
    </submittedName>
</protein>
<feature type="transmembrane region" description="Helical" evidence="7">
    <location>
        <begin position="331"/>
        <end position="352"/>
    </location>
</feature>
<feature type="transmembrane region" description="Helical" evidence="7">
    <location>
        <begin position="149"/>
        <end position="168"/>
    </location>
</feature>
<dbReference type="GO" id="GO:0005886">
    <property type="term" value="C:plasma membrane"/>
    <property type="evidence" value="ECO:0007669"/>
    <property type="project" value="UniProtKB-SubCell"/>
</dbReference>
<evidence type="ECO:0000256" key="2">
    <source>
        <dbReference type="ARBA" id="ARBA00022448"/>
    </source>
</evidence>
<evidence type="ECO:0000256" key="7">
    <source>
        <dbReference type="SAM" id="Phobius"/>
    </source>
</evidence>
<keyword evidence="6 7" id="KW-0472">Membrane</keyword>
<feature type="transmembrane region" description="Helical" evidence="7">
    <location>
        <begin position="220"/>
        <end position="248"/>
    </location>
</feature>
<dbReference type="PANTHER" id="PTHR42865">
    <property type="entry name" value="PROTON/GLUTAMATE-ASPARTATE SYMPORTER"/>
    <property type="match status" value="1"/>
</dbReference>
<dbReference type="SUPFAM" id="SSF118215">
    <property type="entry name" value="Proton glutamate symport protein"/>
    <property type="match status" value="1"/>
</dbReference>
<feature type="transmembrane region" description="Helical" evidence="7">
    <location>
        <begin position="372"/>
        <end position="391"/>
    </location>
</feature>
<feature type="transmembrane region" description="Helical" evidence="7">
    <location>
        <begin position="260"/>
        <end position="277"/>
    </location>
</feature>
<evidence type="ECO:0000313" key="9">
    <source>
        <dbReference type="Proteomes" id="UP000062160"/>
    </source>
</evidence>
<organism evidence="8">
    <name type="scientific">Tepidanaerobacter syntrophicus</name>
    <dbReference type="NCBI Taxonomy" id="224999"/>
    <lineage>
        <taxon>Bacteria</taxon>
        <taxon>Bacillati</taxon>
        <taxon>Bacillota</taxon>
        <taxon>Clostridia</taxon>
        <taxon>Thermosediminibacterales</taxon>
        <taxon>Tepidanaerobacteraceae</taxon>
        <taxon>Tepidanaerobacter</taxon>
    </lineage>
</organism>
<evidence type="ECO:0000256" key="1">
    <source>
        <dbReference type="ARBA" id="ARBA00004651"/>
    </source>
</evidence>
<keyword evidence="3" id="KW-1003">Cell membrane</keyword>
<reference evidence="8" key="1">
    <citation type="journal article" date="2016" name="Genome Announc.">
        <title>Draft Genome Sequence of the Syntrophic Lactate-Degrading Bacterium Tepidanaerobacter syntrophicus JLT.</title>
        <authorList>
            <person name="Matsuura N."/>
            <person name="Ohashi A."/>
            <person name="Tourlousse D.M."/>
            <person name="Sekiguchi Y."/>
        </authorList>
    </citation>
    <scope>NUCLEOTIDE SEQUENCE [LARGE SCALE GENOMIC DNA]</scope>
    <source>
        <strain evidence="8">JL</strain>
    </source>
</reference>
<accession>A0A0U9I5F9</accession>
<evidence type="ECO:0000313" key="8">
    <source>
        <dbReference type="EMBL" id="GAQ25816.1"/>
    </source>
</evidence>
<sequence length="425" mass="46343">MQTEKSKKRGALGSYRFIILLIVGIVTGCIIGLIFKEKAVVLKPFGELFLNLMFTVVVPLVFFSLSSSIAKMTNMERLGKILKHSLIFFVITGIIASIFIIIILTIFPPAQGINISLGEYEKPEEINFLTQIVQAVSVNDFNLILSKKAMLPLIIFSIALGYCIRLVIKDSKDNPVITFFDTMSEAFMKMINLIMLYAPIGLGAYFAALVGDYGTNLIGAYSRAIIMFFPICILYFLIGFTAYVYYAAGMEGVKVFYKNIFPAVVTSLATQSSIATLPTNLSITKKIGVKDDISSIILPLGATIHMDGTVLTSLMKIAFLFGIFGLDFKGIGVWTTATLLSILTGVVLSGIPSGGMMGDIMIVSFYGFNQEVLPIIVTIGLLTDAIATMINSTGDTVVCMMVSRTVDGKDWLEKAKLQKAVDVVE</sequence>
<gene>
    <name evidence="8" type="ORF">TSYNT_964</name>
</gene>
<feature type="transmembrane region" description="Helical" evidence="7">
    <location>
        <begin position="48"/>
        <end position="65"/>
    </location>
</feature>
<proteinExistence type="predicted"/>
<feature type="transmembrane region" description="Helical" evidence="7">
    <location>
        <begin position="12"/>
        <end position="36"/>
    </location>
</feature>
<dbReference type="InterPro" id="IPR001991">
    <property type="entry name" value="Na-dicarboxylate_symporter"/>
</dbReference>
<evidence type="ECO:0000256" key="3">
    <source>
        <dbReference type="ARBA" id="ARBA00022475"/>
    </source>
</evidence>
<dbReference type="EMBL" id="DF977003">
    <property type="protein sequence ID" value="GAQ25816.1"/>
    <property type="molecule type" value="Genomic_DNA"/>
</dbReference>
<evidence type="ECO:0000256" key="5">
    <source>
        <dbReference type="ARBA" id="ARBA00022989"/>
    </source>
</evidence>